<feature type="transmembrane region" description="Helical" evidence="3">
    <location>
        <begin position="78"/>
        <end position="96"/>
    </location>
</feature>
<evidence type="ECO:0000313" key="5">
    <source>
        <dbReference type="Proteomes" id="UP001596031"/>
    </source>
</evidence>
<name>A0ABW0PHA2_9BURK</name>
<dbReference type="Proteomes" id="UP001596031">
    <property type="component" value="Unassembled WGS sequence"/>
</dbReference>
<protein>
    <recommendedName>
        <fullName evidence="6">Type IV pilus biogenesis protein PilP</fullName>
    </recommendedName>
</protein>
<evidence type="ECO:0000256" key="2">
    <source>
        <dbReference type="SAM" id="MobiDB-lite"/>
    </source>
</evidence>
<accession>A0ABW0PHA2</accession>
<keyword evidence="3" id="KW-0812">Transmembrane</keyword>
<evidence type="ECO:0000313" key="4">
    <source>
        <dbReference type="EMBL" id="MFC5511062.1"/>
    </source>
</evidence>
<feature type="compositionally biased region" description="Low complexity" evidence="2">
    <location>
        <begin position="134"/>
        <end position="163"/>
    </location>
</feature>
<keyword evidence="3" id="KW-1133">Transmembrane helix</keyword>
<proteinExistence type="predicted"/>
<comment type="caution">
    <text evidence="4">The sequence shown here is derived from an EMBL/GenBank/DDBJ whole genome shotgun (WGS) entry which is preliminary data.</text>
</comment>
<reference evidence="5" key="1">
    <citation type="journal article" date="2019" name="Int. J. Syst. Evol. Microbiol.">
        <title>The Global Catalogue of Microorganisms (GCM) 10K type strain sequencing project: providing services to taxonomists for standard genome sequencing and annotation.</title>
        <authorList>
            <consortium name="The Broad Institute Genomics Platform"/>
            <consortium name="The Broad Institute Genome Sequencing Center for Infectious Disease"/>
            <person name="Wu L."/>
            <person name="Ma J."/>
        </authorList>
    </citation>
    <scope>NUCLEOTIDE SEQUENCE [LARGE SCALE GENOMIC DNA]</scope>
    <source>
        <strain evidence="5">CCUG 38813</strain>
    </source>
</reference>
<feature type="region of interest" description="Disordered" evidence="2">
    <location>
        <begin position="104"/>
        <end position="194"/>
    </location>
</feature>
<dbReference type="RefSeq" id="WP_379719256.1">
    <property type="nucleotide sequence ID" value="NZ_JBHSMS010000026.1"/>
</dbReference>
<keyword evidence="1" id="KW-0175">Coiled coil</keyword>
<organism evidence="4 5">
    <name type="scientific">Massilia jejuensis</name>
    <dbReference type="NCBI Taxonomy" id="648894"/>
    <lineage>
        <taxon>Bacteria</taxon>
        <taxon>Pseudomonadati</taxon>
        <taxon>Pseudomonadota</taxon>
        <taxon>Betaproteobacteria</taxon>
        <taxon>Burkholderiales</taxon>
        <taxon>Oxalobacteraceae</taxon>
        <taxon>Telluria group</taxon>
        <taxon>Massilia</taxon>
    </lineage>
</organism>
<keyword evidence="3" id="KW-0472">Membrane</keyword>
<feature type="coiled-coil region" evidence="1">
    <location>
        <begin position="240"/>
        <end position="267"/>
    </location>
</feature>
<feature type="compositionally biased region" description="Pro residues" evidence="2">
    <location>
        <begin position="164"/>
        <end position="189"/>
    </location>
</feature>
<evidence type="ECO:0000256" key="3">
    <source>
        <dbReference type="SAM" id="Phobius"/>
    </source>
</evidence>
<keyword evidence="5" id="KW-1185">Reference proteome</keyword>
<evidence type="ECO:0008006" key="6">
    <source>
        <dbReference type="Google" id="ProtNLM"/>
    </source>
</evidence>
<gene>
    <name evidence="4" type="ORF">ACFPOU_07975</name>
</gene>
<evidence type="ECO:0000256" key="1">
    <source>
        <dbReference type="SAM" id="Coils"/>
    </source>
</evidence>
<sequence length="372" mass="36340">MSDNLYGALGATQPGLGAQMDPLGTANQHAFGQPAPSAEPAAGFGAAPANATIGAAPAASVKIGKVKTKKPLSTGKKVMYGAGGILFAFFALILVLDPGPQKINASPTPPATPPAAAEQMGAPGASGDTATLMGGAPAPAPVDAAPGAHHAVVETPAAAAPASAPAPAPAATPVQPAPMPTPAPTPAPAPAAVAAAAPAPAPAAQPVEPKPAAAPPEKLVMVKEKAPAVTASPDELASRVATLEKRLARYEREEARQRAQAAKAAAQARVAPAQARVAAPAPAPAALPTATYRPVSASSAVDVRRPAMLSNDSVRVIGVSTRHGATTALVDFGGVKHRVAAGEAIPGLGTVGSVAVDAAGNPVVEVNGVRYQ</sequence>
<dbReference type="EMBL" id="JBHSMS010000026">
    <property type="protein sequence ID" value="MFC5511062.1"/>
    <property type="molecule type" value="Genomic_DNA"/>
</dbReference>